<keyword evidence="5" id="KW-0652">Protein synthesis inhibitor</keyword>
<dbReference type="InterPro" id="IPR050339">
    <property type="entry name" value="CC_SR_Kinase"/>
</dbReference>
<dbReference type="Gene3D" id="3.30.200.20">
    <property type="entry name" value="Phosphorylase Kinase, domain 1"/>
    <property type="match status" value="1"/>
</dbReference>
<dbReference type="InterPro" id="IPR000719">
    <property type="entry name" value="Prot_kinase_dom"/>
</dbReference>
<gene>
    <name evidence="12" type="ORF">TrRE_jg12216</name>
</gene>
<evidence type="ECO:0000256" key="6">
    <source>
        <dbReference type="ARBA" id="ARBA00037982"/>
    </source>
</evidence>
<feature type="region of interest" description="Disordered" evidence="10">
    <location>
        <begin position="118"/>
        <end position="145"/>
    </location>
</feature>
<reference evidence="12" key="1">
    <citation type="submission" date="2022-07" db="EMBL/GenBank/DDBJ databases">
        <title>Genome analysis of Parmales, a sister group of diatoms, reveals the evolutionary specialization of diatoms from phago-mixotrophs to photoautotrophs.</title>
        <authorList>
            <person name="Ban H."/>
            <person name="Sato S."/>
            <person name="Yoshikawa S."/>
            <person name="Kazumasa Y."/>
            <person name="Nakamura Y."/>
            <person name="Ichinomiya M."/>
            <person name="Saitoh K."/>
            <person name="Sato N."/>
            <person name="Blanc-Mathieu R."/>
            <person name="Endo H."/>
            <person name="Kuwata A."/>
            <person name="Ogata H."/>
        </authorList>
    </citation>
    <scope>NUCLEOTIDE SEQUENCE</scope>
</reference>
<evidence type="ECO:0000313" key="12">
    <source>
        <dbReference type="EMBL" id="GMH47909.1"/>
    </source>
</evidence>
<dbReference type="InterPro" id="IPR011009">
    <property type="entry name" value="Kinase-like_dom_sf"/>
</dbReference>
<keyword evidence="2 7" id="KW-0547">Nucleotide-binding</keyword>
<dbReference type="AlphaFoldDB" id="A0A9W6Z623"/>
<dbReference type="SUPFAM" id="SSF56112">
    <property type="entry name" value="Protein kinase-like (PK-like)"/>
    <property type="match status" value="1"/>
</dbReference>
<dbReference type="GO" id="GO:0017148">
    <property type="term" value="P:negative regulation of translation"/>
    <property type="evidence" value="ECO:0007669"/>
    <property type="project" value="UniProtKB-KW"/>
</dbReference>
<dbReference type="GO" id="GO:0005524">
    <property type="term" value="F:ATP binding"/>
    <property type="evidence" value="ECO:0007669"/>
    <property type="project" value="UniProtKB-UniRule"/>
</dbReference>
<evidence type="ECO:0000256" key="2">
    <source>
        <dbReference type="ARBA" id="ARBA00022741"/>
    </source>
</evidence>
<dbReference type="InterPro" id="IPR017441">
    <property type="entry name" value="Protein_kinase_ATP_BS"/>
</dbReference>
<dbReference type="PROSITE" id="PS00108">
    <property type="entry name" value="PROTEIN_KINASE_ST"/>
    <property type="match status" value="1"/>
</dbReference>
<evidence type="ECO:0000256" key="8">
    <source>
        <dbReference type="RuleBase" id="RU000304"/>
    </source>
</evidence>
<sequence>MSIDEDSCSNFLGSPTSGDVEGGNPKTQELGHAEDGSPSRILFGGGGFGGGLIPTIRGLSRGTAASPRIQQRLEKAFDIDSPITPFGFSLSTPRFPNNPPTLSTKKISPNDVTAFPPQTPFKSAGTPTTSILGKGPHSSAMRASPKSRFESDFTIRSIIGSGQFGSVYSVIQNFDQMEYAVKKTKVTRTMKMEELRTLARLTQDGCENIVRYFQGWVEEDSVYIQTELCEGTVSNLYQQNKFVNNEAEKCRLLRSMAEALTVIHEESLVHLDIKPENIFVRGNIYKLGDFGLATNIENRRIVDDGDSRYMSPEILNDDYSDLKKADIFSLGCTILELCRSPLPYSGEEWQSIRAGNIGAFDAGRDLHKIILSMLAPAPGQRPGAASLRKMRVLMTDKERELQLEKNRVADLQGRMDALR</sequence>
<proteinExistence type="inferred from homology"/>
<keyword evidence="3" id="KW-0418">Kinase</keyword>
<accession>A0A9W6Z623</accession>
<keyword evidence="8" id="KW-0723">Serine/threonine-protein kinase</keyword>
<dbReference type="Pfam" id="PF00069">
    <property type="entry name" value="Pkinase"/>
    <property type="match status" value="1"/>
</dbReference>
<dbReference type="GO" id="GO:0005737">
    <property type="term" value="C:cytoplasm"/>
    <property type="evidence" value="ECO:0007669"/>
    <property type="project" value="TreeGrafter"/>
</dbReference>
<comment type="similarity">
    <text evidence="6">Belongs to the protein kinase superfamily. Ser/Thr protein kinase family. GCN2 subfamily.</text>
</comment>
<dbReference type="GO" id="GO:0005634">
    <property type="term" value="C:nucleus"/>
    <property type="evidence" value="ECO:0007669"/>
    <property type="project" value="TreeGrafter"/>
</dbReference>
<keyword evidence="13" id="KW-1185">Reference proteome</keyword>
<dbReference type="Gene3D" id="1.10.510.10">
    <property type="entry name" value="Transferase(Phosphotransferase) domain 1"/>
    <property type="match status" value="1"/>
</dbReference>
<feature type="binding site" evidence="7">
    <location>
        <position position="183"/>
    </location>
    <ligand>
        <name>ATP</name>
        <dbReference type="ChEBI" id="CHEBI:30616"/>
    </ligand>
</feature>
<evidence type="ECO:0000256" key="4">
    <source>
        <dbReference type="ARBA" id="ARBA00022840"/>
    </source>
</evidence>
<dbReference type="PROSITE" id="PS00107">
    <property type="entry name" value="PROTEIN_KINASE_ATP"/>
    <property type="match status" value="1"/>
</dbReference>
<dbReference type="OrthoDB" id="5337378at2759"/>
<dbReference type="PROSITE" id="PS50011">
    <property type="entry name" value="PROTEIN_KINASE_DOM"/>
    <property type="match status" value="1"/>
</dbReference>
<evidence type="ECO:0000256" key="7">
    <source>
        <dbReference type="PROSITE-ProRule" id="PRU10141"/>
    </source>
</evidence>
<dbReference type="Proteomes" id="UP001165082">
    <property type="component" value="Unassembled WGS sequence"/>
</dbReference>
<dbReference type="EMBL" id="BRXZ01003127">
    <property type="protein sequence ID" value="GMH47909.1"/>
    <property type="molecule type" value="Genomic_DNA"/>
</dbReference>
<name>A0A9W6Z623_9STRA</name>
<dbReference type="GO" id="GO:0004713">
    <property type="term" value="F:protein tyrosine kinase activity"/>
    <property type="evidence" value="ECO:0007669"/>
    <property type="project" value="TreeGrafter"/>
</dbReference>
<feature type="region of interest" description="Disordered" evidence="10">
    <location>
        <begin position="1"/>
        <end position="38"/>
    </location>
</feature>
<evidence type="ECO:0000256" key="5">
    <source>
        <dbReference type="ARBA" id="ARBA00023193"/>
    </source>
</evidence>
<keyword evidence="4 7" id="KW-0067">ATP-binding</keyword>
<dbReference type="GO" id="GO:0004674">
    <property type="term" value="F:protein serine/threonine kinase activity"/>
    <property type="evidence" value="ECO:0007669"/>
    <property type="project" value="UniProtKB-KW"/>
</dbReference>
<comment type="caution">
    <text evidence="12">The sequence shown here is derived from an EMBL/GenBank/DDBJ whole genome shotgun (WGS) entry which is preliminary data.</text>
</comment>
<feature type="domain" description="Protein kinase" evidence="11">
    <location>
        <begin position="153"/>
        <end position="393"/>
    </location>
</feature>
<protein>
    <recommendedName>
        <fullName evidence="11">Protein kinase domain-containing protein</fullName>
    </recommendedName>
</protein>
<dbReference type="PANTHER" id="PTHR11042">
    <property type="entry name" value="EUKARYOTIC TRANSLATION INITIATION FACTOR 2-ALPHA KINASE EIF2-ALPHA KINASE -RELATED"/>
    <property type="match status" value="1"/>
</dbReference>
<evidence type="ECO:0000256" key="9">
    <source>
        <dbReference type="SAM" id="Coils"/>
    </source>
</evidence>
<evidence type="ECO:0000256" key="3">
    <source>
        <dbReference type="ARBA" id="ARBA00022777"/>
    </source>
</evidence>
<keyword evidence="9" id="KW-0175">Coiled coil</keyword>
<dbReference type="InterPro" id="IPR008271">
    <property type="entry name" value="Ser/Thr_kinase_AS"/>
</dbReference>
<evidence type="ECO:0000256" key="1">
    <source>
        <dbReference type="ARBA" id="ARBA00022679"/>
    </source>
</evidence>
<evidence type="ECO:0000256" key="10">
    <source>
        <dbReference type="SAM" id="MobiDB-lite"/>
    </source>
</evidence>
<dbReference type="SMART" id="SM00220">
    <property type="entry name" value="S_TKc"/>
    <property type="match status" value="1"/>
</dbReference>
<feature type="compositionally biased region" description="Polar residues" evidence="10">
    <location>
        <begin position="8"/>
        <end position="17"/>
    </location>
</feature>
<evidence type="ECO:0000313" key="13">
    <source>
        <dbReference type="Proteomes" id="UP001165082"/>
    </source>
</evidence>
<evidence type="ECO:0000259" key="11">
    <source>
        <dbReference type="PROSITE" id="PS50011"/>
    </source>
</evidence>
<organism evidence="12 13">
    <name type="scientific">Triparma retinervis</name>
    <dbReference type="NCBI Taxonomy" id="2557542"/>
    <lineage>
        <taxon>Eukaryota</taxon>
        <taxon>Sar</taxon>
        <taxon>Stramenopiles</taxon>
        <taxon>Ochrophyta</taxon>
        <taxon>Bolidophyceae</taxon>
        <taxon>Parmales</taxon>
        <taxon>Triparmaceae</taxon>
        <taxon>Triparma</taxon>
    </lineage>
</organism>
<feature type="coiled-coil region" evidence="9">
    <location>
        <begin position="387"/>
        <end position="414"/>
    </location>
</feature>
<dbReference type="PANTHER" id="PTHR11042:SF185">
    <property type="entry name" value="WEE1-LIKE PROTEIN KINASE"/>
    <property type="match status" value="1"/>
</dbReference>
<feature type="non-terminal residue" evidence="12">
    <location>
        <position position="419"/>
    </location>
</feature>
<keyword evidence="1" id="KW-0808">Transferase</keyword>